<dbReference type="STRING" id="1286106.MPL1_03623"/>
<evidence type="ECO:0000256" key="2">
    <source>
        <dbReference type="ARBA" id="ARBA00022691"/>
    </source>
</evidence>
<dbReference type="SFLD" id="SFLDG01082">
    <property type="entry name" value="B12-binding_domain_containing"/>
    <property type="match status" value="1"/>
</dbReference>
<evidence type="ECO:0000256" key="3">
    <source>
        <dbReference type="ARBA" id="ARBA00022723"/>
    </source>
</evidence>
<keyword evidence="2" id="KW-0949">S-adenosyl-L-methionine</keyword>
<dbReference type="InterPro" id="IPR023404">
    <property type="entry name" value="rSAM_horseshoe"/>
</dbReference>
<keyword evidence="5" id="KW-0411">Iron-sulfur</keyword>
<evidence type="ECO:0000256" key="1">
    <source>
        <dbReference type="ARBA" id="ARBA00001966"/>
    </source>
</evidence>
<dbReference type="PROSITE" id="PS51918">
    <property type="entry name" value="RADICAL_SAM"/>
    <property type="match status" value="1"/>
</dbReference>
<feature type="domain" description="B12-binding" evidence="7">
    <location>
        <begin position="15"/>
        <end position="147"/>
    </location>
</feature>
<evidence type="ECO:0000313" key="10">
    <source>
        <dbReference type="Proteomes" id="UP000012019"/>
    </source>
</evidence>
<dbReference type="InterPro" id="IPR025288">
    <property type="entry name" value="DUF4080"/>
</dbReference>
<organism evidence="9 10">
    <name type="scientific">Methylophaga lonarensis MPL</name>
    <dbReference type="NCBI Taxonomy" id="1286106"/>
    <lineage>
        <taxon>Bacteria</taxon>
        <taxon>Pseudomonadati</taxon>
        <taxon>Pseudomonadota</taxon>
        <taxon>Gammaproteobacteria</taxon>
        <taxon>Thiotrichales</taxon>
        <taxon>Piscirickettsiaceae</taxon>
        <taxon>Methylophaga</taxon>
    </lineage>
</organism>
<dbReference type="Pfam" id="PF13311">
    <property type="entry name" value="DUF4080"/>
    <property type="match status" value="1"/>
</dbReference>
<gene>
    <name evidence="9" type="ORF">MPL1_03623</name>
</gene>
<sequence length="513" mass="58806">MNAALPSTSEQHTDSDILLTTLNARYMHSAFGLRYLLANLGELQSRCRLLEFTIEQTALNIAEQLLNHQPKIIGFSVYIWNVAQTGEIVRLIKLISPDTMIILGGPEVSHAPDLPAFAEAADYVIVGPGEKQFRELCQQLLDGQAPECRYLEGEALPLEQIQLPYAFYNDEDIRHRLIYVEASRGCPFKCEFCLSALDKTASPFPLDKFLAEMDALWQRGVRNFKFIDRTFNLKVSTSVAILEFFLARMSDDLYLHFEVIPDNLPEALKVVLQRFPANSLQFEIGVQTFDPQIQSLISRKQNNDRSKENIRWLRQNTGAHLHTDLIFGLPGDTLENFADSFNQLLALEPQEIQLGILKRLRGAPINRHEKDYDLRYNPEPPYNILSTRDISFTTLQRVGRFARYWDMIGNSGRFRNSLPLILTDNAFEQFMQLSDALYQLSGSTWKISLKRLFELMFVIMTERFGLDEALAAQALLEDYHRTGSKGQPDFQQLPKINRSKRTGIANKRQRQHA</sequence>
<comment type="caution">
    <text evidence="9">The sequence shown here is derived from an EMBL/GenBank/DDBJ whole genome shotgun (WGS) entry which is preliminary data.</text>
</comment>
<dbReference type="Proteomes" id="UP000012019">
    <property type="component" value="Unassembled WGS sequence"/>
</dbReference>
<dbReference type="InterPro" id="IPR006158">
    <property type="entry name" value="Cobalamin-bd"/>
</dbReference>
<dbReference type="PANTHER" id="PTHR43409:SF16">
    <property type="entry name" value="SLR0320 PROTEIN"/>
    <property type="match status" value="1"/>
</dbReference>
<feature type="region of interest" description="Disordered" evidence="6">
    <location>
        <begin position="485"/>
        <end position="513"/>
    </location>
</feature>
<comment type="cofactor">
    <cofactor evidence="1">
        <name>[4Fe-4S] cluster</name>
        <dbReference type="ChEBI" id="CHEBI:49883"/>
    </cofactor>
</comment>
<dbReference type="GO" id="GO:0051536">
    <property type="term" value="F:iron-sulfur cluster binding"/>
    <property type="evidence" value="ECO:0007669"/>
    <property type="project" value="UniProtKB-KW"/>
</dbReference>
<name>M7P2S4_9GAMM</name>
<keyword evidence="10" id="KW-1185">Reference proteome</keyword>
<protein>
    <submittedName>
        <fullName evidence="9">Mg-protoporphyrin IX monomethyl ester oxidative cyclase</fullName>
    </submittedName>
</protein>
<reference evidence="9 10" key="1">
    <citation type="journal article" date="2013" name="Genome Announc.">
        <title>Draft Genome Sequence of Methylophaga lonarensis MPLT, a Haloalkaliphilic (Non-Methane-Utilizing) Methylotroph.</title>
        <authorList>
            <person name="Shetty S.A."/>
            <person name="Marathe N.P."/>
            <person name="Munot H."/>
            <person name="Antony C.P."/>
            <person name="Dhotre D.P."/>
            <person name="Murrell J.C."/>
            <person name="Shouche Y.S."/>
        </authorList>
    </citation>
    <scope>NUCLEOTIDE SEQUENCE [LARGE SCALE GENOMIC DNA]</scope>
    <source>
        <strain evidence="9 10">MPL</strain>
    </source>
</reference>
<feature type="domain" description="Radical SAM core" evidence="8">
    <location>
        <begin position="172"/>
        <end position="395"/>
    </location>
</feature>
<keyword evidence="4" id="KW-0408">Iron</keyword>
<dbReference type="InterPro" id="IPR036724">
    <property type="entry name" value="Cobalamin-bd_sf"/>
</dbReference>
<feature type="compositionally biased region" description="Basic residues" evidence="6">
    <location>
        <begin position="497"/>
        <end position="513"/>
    </location>
</feature>
<dbReference type="RefSeq" id="WP_009725753.1">
    <property type="nucleotide sequence ID" value="NZ_APHR01000015.1"/>
</dbReference>
<evidence type="ECO:0000259" key="7">
    <source>
        <dbReference type="PROSITE" id="PS51332"/>
    </source>
</evidence>
<dbReference type="PROSITE" id="PS51332">
    <property type="entry name" value="B12_BINDING"/>
    <property type="match status" value="1"/>
</dbReference>
<dbReference type="InterPro" id="IPR058240">
    <property type="entry name" value="rSAM_sf"/>
</dbReference>
<dbReference type="GO" id="GO:0005829">
    <property type="term" value="C:cytosol"/>
    <property type="evidence" value="ECO:0007669"/>
    <property type="project" value="TreeGrafter"/>
</dbReference>
<dbReference type="EMBL" id="APHR01000015">
    <property type="protein sequence ID" value="EMR13772.1"/>
    <property type="molecule type" value="Genomic_DNA"/>
</dbReference>
<dbReference type="Gene3D" id="3.40.50.280">
    <property type="entry name" value="Cobalamin-binding domain"/>
    <property type="match status" value="1"/>
</dbReference>
<dbReference type="InterPro" id="IPR007197">
    <property type="entry name" value="rSAM"/>
</dbReference>
<dbReference type="InterPro" id="IPR006638">
    <property type="entry name" value="Elp3/MiaA/NifB-like_rSAM"/>
</dbReference>
<dbReference type="SFLD" id="SFLDS00029">
    <property type="entry name" value="Radical_SAM"/>
    <property type="match status" value="1"/>
</dbReference>
<dbReference type="GO" id="GO:0046872">
    <property type="term" value="F:metal ion binding"/>
    <property type="evidence" value="ECO:0007669"/>
    <property type="project" value="UniProtKB-KW"/>
</dbReference>
<accession>M7P2S4</accession>
<dbReference type="SMART" id="SM00729">
    <property type="entry name" value="Elp3"/>
    <property type="match status" value="1"/>
</dbReference>
<dbReference type="Pfam" id="PF04055">
    <property type="entry name" value="Radical_SAM"/>
    <property type="match status" value="1"/>
</dbReference>
<evidence type="ECO:0000259" key="8">
    <source>
        <dbReference type="PROSITE" id="PS51918"/>
    </source>
</evidence>
<keyword evidence="3" id="KW-0479">Metal-binding</keyword>
<evidence type="ECO:0000256" key="4">
    <source>
        <dbReference type="ARBA" id="ARBA00023004"/>
    </source>
</evidence>
<dbReference type="SUPFAM" id="SSF52242">
    <property type="entry name" value="Cobalamin (vitamin B12)-binding domain"/>
    <property type="match status" value="1"/>
</dbReference>
<dbReference type="eggNOG" id="COG1032">
    <property type="taxonomic scope" value="Bacteria"/>
</dbReference>
<evidence type="ECO:0000256" key="5">
    <source>
        <dbReference type="ARBA" id="ARBA00023014"/>
    </source>
</evidence>
<dbReference type="GO" id="GO:0031419">
    <property type="term" value="F:cobalamin binding"/>
    <property type="evidence" value="ECO:0007669"/>
    <property type="project" value="InterPro"/>
</dbReference>
<dbReference type="OrthoDB" id="9801424at2"/>
<dbReference type="Pfam" id="PF02310">
    <property type="entry name" value="B12-binding"/>
    <property type="match status" value="1"/>
</dbReference>
<proteinExistence type="predicted"/>
<dbReference type="PANTHER" id="PTHR43409">
    <property type="entry name" value="ANAEROBIC MAGNESIUM-PROTOPORPHYRIN IX MONOMETHYL ESTER CYCLASE-RELATED"/>
    <property type="match status" value="1"/>
</dbReference>
<dbReference type="GO" id="GO:0003824">
    <property type="term" value="F:catalytic activity"/>
    <property type="evidence" value="ECO:0007669"/>
    <property type="project" value="InterPro"/>
</dbReference>
<evidence type="ECO:0000313" key="9">
    <source>
        <dbReference type="EMBL" id="EMR13772.1"/>
    </source>
</evidence>
<dbReference type="InterPro" id="IPR051198">
    <property type="entry name" value="BchE-like"/>
</dbReference>
<dbReference type="Gene3D" id="3.80.30.20">
    <property type="entry name" value="tm_1862 like domain"/>
    <property type="match status" value="1"/>
</dbReference>
<dbReference type="SUPFAM" id="SSF102114">
    <property type="entry name" value="Radical SAM enzymes"/>
    <property type="match status" value="1"/>
</dbReference>
<evidence type="ECO:0000256" key="6">
    <source>
        <dbReference type="SAM" id="MobiDB-lite"/>
    </source>
</evidence>
<dbReference type="AlphaFoldDB" id="M7P2S4"/>
<dbReference type="PATRIC" id="fig|1286106.3.peg.725"/>